<evidence type="ECO:0000256" key="3">
    <source>
        <dbReference type="ARBA" id="ARBA00023098"/>
    </source>
</evidence>
<dbReference type="SUPFAM" id="SSF52151">
    <property type="entry name" value="FabD/lysophospholipase-like"/>
    <property type="match status" value="1"/>
</dbReference>
<dbReference type="PROSITE" id="PS51635">
    <property type="entry name" value="PNPLA"/>
    <property type="match status" value="1"/>
</dbReference>
<dbReference type="PANTHER" id="PTHR24185">
    <property type="entry name" value="CALCIUM-INDEPENDENT PHOSPHOLIPASE A2-GAMMA"/>
    <property type="match status" value="1"/>
</dbReference>
<keyword evidence="2" id="KW-0442">Lipid degradation</keyword>
<dbReference type="GO" id="GO:0019369">
    <property type="term" value="P:arachidonate metabolic process"/>
    <property type="evidence" value="ECO:0007669"/>
    <property type="project" value="TreeGrafter"/>
</dbReference>
<proteinExistence type="predicted"/>
<feature type="domain" description="PNPLA" evidence="5">
    <location>
        <begin position="16"/>
        <end position="220"/>
    </location>
</feature>
<dbReference type="InterPro" id="IPR027417">
    <property type="entry name" value="P-loop_NTPase"/>
</dbReference>
<dbReference type="Gene3D" id="3.40.50.300">
    <property type="entry name" value="P-loop containing nucleotide triphosphate hydrolases"/>
    <property type="match status" value="1"/>
</dbReference>
<keyword evidence="7" id="KW-1185">Reference proteome</keyword>
<dbReference type="InterPro" id="IPR002182">
    <property type="entry name" value="NB-ARC"/>
</dbReference>
<dbReference type="HOGENOM" id="CLU_000288_125_6_1"/>
<dbReference type="Gene3D" id="3.40.1090.10">
    <property type="entry name" value="Cytosolic phospholipase A2 catalytic domain"/>
    <property type="match status" value="1"/>
</dbReference>
<evidence type="ECO:0000313" key="6">
    <source>
        <dbReference type="EMBL" id="KIJ43383.1"/>
    </source>
</evidence>
<evidence type="ECO:0000256" key="2">
    <source>
        <dbReference type="ARBA" id="ARBA00022963"/>
    </source>
</evidence>
<keyword evidence="3" id="KW-0443">Lipid metabolism</keyword>
<dbReference type="Pfam" id="PF01734">
    <property type="entry name" value="Patatin"/>
    <property type="match status" value="1"/>
</dbReference>
<dbReference type="PANTHER" id="PTHR24185:SF1">
    <property type="entry name" value="CALCIUM-INDEPENDENT PHOSPHOLIPASE A2-GAMMA"/>
    <property type="match status" value="1"/>
</dbReference>
<dbReference type="GO" id="GO:0047499">
    <property type="term" value="F:calcium-independent phospholipase A2 activity"/>
    <property type="evidence" value="ECO:0007669"/>
    <property type="project" value="TreeGrafter"/>
</dbReference>
<comment type="caution">
    <text evidence="4">Lacks conserved residue(s) required for the propagation of feature annotation.</text>
</comment>
<evidence type="ECO:0000256" key="4">
    <source>
        <dbReference type="PROSITE-ProRule" id="PRU01161"/>
    </source>
</evidence>
<accession>A0A0C9UK37</accession>
<dbReference type="InterPro" id="IPR016035">
    <property type="entry name" value="Acyl_Trfase/lysoPLipase"/>
</dbReference>
<dbReference type="Pfam" id="PF00931">
    <property type="entry name" value="NB-ARC"/>
    <property type="match status" value="1"/>
</dbReference>
<keyword evidence="1" id="KW-0378">Hydrolase</keyword>
<dbReference type="AlphaFoldDB" id="A0A0C9UK37"/>
<evidence type="ECO:0000313" key="7">
    <source>
        <dbReference type="Proteomes" id="UP000054279"/>
    </source>
</evidence>
<dbReference type="OrthoDB" id="630895at2759"/>
<name>A0A0C9UK37_SPHS4</name>
<dbReference type="Proteomes" id="UP000054279">
    <property type="component" value="Unassembled WGS sequence"/>
</dbReference>
<feature type="non-terminal residue" evidence="6">
    <location>
        <position position="1"/>
    </location>
</feature>
<dbReference type="GO" id="GO:0016020">
    <property type="term" value="C:membrane"/>
    <property type="evidence" value="ECO:0007669"/>
    <property type="project" value="TreeGrafter"/>
</dbReference>
<evidence type="ECO:0000256" key="1">
    <source>
        <dbReference type="ARBA" id="ARBA00022801"/>
    </source>
</evidence>
<organism evidence="6 7">
    <name type="scientific">Sphaerobolus stellatus (strain SS14)</name>
    <dbReference type="NCBI Taxonomy" id="990650"/>
    <lineage>
        <taxon>Eukaryota</taxon>
        <taxon>Fungi</taxon>
        <taxon>Dikarya</taxon>
        <taxon>Basidiomycota</taxon>
        <taxon>Agaricomycotina</taxon>
        <taxon>Agaricomycetes</taxon>
        <taxon>Phallomycetidae</taxon>
        <taxon>Geastrales</taxon>
        <taxon>Sphaerobolaceae</taxon>
        <taxon>Sphaerobolus</taxon>
    </lineage>
</organism>
<dbReference type="SUPFAM" id="SSF52540">
    <property type="entry name" value="P-loop containing nucleoside triphosphate hydrolases"/>
    <property type="match status" value="1"/>
</dbReference>
<sequence>MSNEPKKDTIRPINLLSLDGGGIRGVSQLVILDEIMKRVRRCEKLKEMPKPSDYFHLIGGTGTGGIIAILLGRLKLTTEDALTEYSKLLQQIFGAPNRKRRPSEKSSYKTSTLEKTMKQLVARNGIGFSGEELMGEADEIEYGRTFVCALPLHNMRYIQRLRTYSMTRNNIPNCKIWQAARATMASPWLFKPIDIPGLANIKEPLVGGGVWCNNPTVEVVHEAYDLFGPENTVQLLLSIGSGHPQVIQFPEPSRFEQTFSKELLQLLKQITIDCEHIADQLSHRYINIPETYVRLNVSYGTGMLQLEEWMEVPKVLTNTRAYLQDPEISAQVDNIVKCLCRREMKRSYISLGALSGKLPLETLSSTMRPVSNHSTHFIGERSAPSALFIGQNKYIKRLKEYFTLSANGQCLRQLFLLHGMGGIGKTQIALRFLVEVSQSNIYSYIFWIDGSSEETIMNSFKSIGEEGMSKNEKENSDKDIMKNVLLWLSCLSYPWLAVFDNADGPLPTLEKYIPKGNYGHILITSRLQAMGHLTSFSSSQEVIVMSNEDAISLLLKAANIQDPLDDDCKAATELVDRLGHLPLAIDIAGSYIQMTSCSIHQYLKLYQESRAGLLRNESDKDFYGHTVYGAWDLTFDKIQSQAKEGKVAAKAAV</sequence>
<dbReference type="EMBL" id="KN837123">
    <property type="protein sequence ID" value="KIJ43383.1"/>
    <property type="molecule type" value="Genomic_DNA"/>
</dbReference>
<dbReference type="PRINTS" id="PR00364">
    <property type="entry name" value="DISEASERSIST"/>
</dbReference>
<protein>
    <recommendedName>
        <fullName evidence="5">PNPLA domain-containing protein</fullName>
    </recommendedName>
</protein>
<feature type="short sequence motif" description="GXGXXG" evidence="4">
    <location>
        <begin position="20"/>
        <end position="25"/>
    </location>
</feature>
<evidence type="ECO:0000259" key="5">
    <source>
        <dbReference type="PROSITE" id="PS51635"/>
    </source>
</evidence>
<dbReference type="GO" id="GO:0016042">
    <property type="term" value="P:lipid catabolic process"/>
    <property type="evidence" value="ECO:0007669"/>
    <property type="project" value="UniProtKB-KW"/>
</dbReference>
<dbReference type="InterPro" id="IPR002641">
    <property type="entry name" value="PNPLA_dom"/>
</dbReference>
<reference evidence="6 7" key="1">
    <citation type="submission" date="2014-06" db="EMBL/GenBank/DDBJ databases">
        <title>Evolutionary Origins and Diversification of the Mycorrhizal Mutualists.</title>
        <authorList>
            <consortium name="DOE Joint Genome Institute"/>
            <consortium name="Mycorrhizal Genomics Consortium"/>
            <person name="Kohler A."/>
            <person name="Kuo A."/>
            <person name="Nagy L.G."/>
            <person name="Floudas D."/>
            <person name="Copeland A."/>
            <person name="Barry K.W."/>
            <person name="Cichocki N."/>
            <person name="Veneault-Fourrey C."/>
            <person name="LaButti K."/>
            <person name="Lindquist E.A."/>
            <person name="Lipzen A."/>
            <person name="Lundell T."/>
            <person name="Morin E."/>
            <person name="Murat C."/>
            <person name="Riley R."/>
            <person name="Ohm R."/>
            <person name="Sun H."/>
            <person name="Tunlid A."/>
            <person name="Henrissat B."/>
            <person name="Grigoriev I.V."/>
            <person name="Hibbett D.S."/>
            <person name="Martin F."/>
        </authorList>
    </citation>
    <scope>NUCLEOTIDE SEQUENCE [LARGE SCALE GENOMIC DNA]</scope>
    <source>
        <strain evidence="6 7">SS14</strain>
    </source>
</reference>
<dbReference type="GO" id="GO:0046486">
    <property type="term" value="P:glycerolipid metabolic process"/>
    <property type="evidence" value="ECO:0007669"/>
    <property type="project" value="UniProtKB-ARBA"/>
</dbReference>
<dbReference type="GO" id="GO:0043531">
    <property type="term" value="F:ADP binding"/>
    <property type="evidence" value="ECO:0007669"/>
    <property type="project" value="InterPro"/>
</dbReference>
<gene>
    <name evidence="6" type="ORF">M422DRAFT_253258</name>
</gene>